<dbReference type="InterPro" id="IPR036188">
    <property type="entry name" value="FAD/NAD-bd_sf"/>
</dbReference>
<organism evidence="5 6">
    <name type="scientific">[Clostridium] asparagiforme DSM 15981</name>
    <dbReference type="NCBI Taxonomy" id="518636"/>
    <lineage>
        <taxon>Bacteria</taxon>
        <taxon>Bacillati</taxon>
        <taxon>Bacillota</taxon>
        <taxon>Clostridia</taxon>
        <taxon>Lachnospirales</taxon>
        <taxon>Lachnospiraceae</taxon>
        <taxon>Enterocloster</taxon>
    </lineage>
</organism>
<evidence type="ECO:0000259" key="4">
    <source>
        <dbReference type="Pfam" id="PF07992"/>
    </source>
</evidence>
<reference evidence="5 6" key="1">
    <citation type="submission" date="2009-02" db="EMBL/GenBank/DDBJ databases">
        <title>Draft genome sequence of Clostridium asparagiforme (DSM 15981).</title>
        <authorList>
            <person name="Sudarsanam P."/>
            <person name="Ley R."/>
            <person name="Guruge J."/>
            <person name="Turnbaugh P.J."/>
            <person name="Mahowald M."/>
            <person name="Liep D."/>
            <person name="Gordon J."/>
        </authorList>
    </citation>
    <scope>NUCLEOTIDE SEQUENCE [LARGE SCALE GENOMIC DNA]</scope>
    <source>
        <strain evidence="5 6">DSM 15981</strain>
    </source>
</reference>
<dbReference type="PANTHER" id="PTHR43429:SF3">
    <property type="entry name" value="NITRITE REDUCTASE [NAD(P)H]"/>
    <property type="match status" value="1"/>
</dbReference>
<evidence type="ECO:0000256" key="2">
    <source>
        <dbReference type="ARBA" id="ARBA00022630"/>
    </source>
</evidence>
<name>C0D5L8_9FIRM</name>
<dbReference type="AlphaFoldDB" id="C0D5L8"/>
<dbReference type="Proteomes" id="UP000004756">
    <property type="component" value="Unassembled WGS sequence"/>
</dbReference>
<comment type="cofactor">
    <cofactor evidence="1">
        <name>FAD</name>
        <dbReference type="ChEBI" id="CHEBI:57692"/>
    </cofactor>
</comment>
<keyword evidence="3" id="KW-0274">FAD</keyword>
<dbReference type="InterPro" id="IPR023753">
    <property type="entry name" value="FAD/NAD-binding_dom"/>
</dbReference>
<evidence type="ECO:0000256" key="3">
    <source>
        <dbReference type="ARBA" id="ARBA00022827"/>
    </source>
</evidence>
<proteinExistence type="predicted"/>
<dbReference type="Gene3D" id="3.30.390.30">
    <property type="match status" value="1"/>
</dbReference>
<sequence>MVVAAKMIGGNDEGMDLIDVRSFLLLSYYSKRAYRFRINDWWRRMNKIIIIGCSAAGLSALENLRKYDKQSEVLVLSKEGAPYSRVLLPYILRQKLPYKGLDICGPEYFTRYNAQIKQETVIGVDPEKKTVTTDQTTYPYDKLLIATGSYAVAPPIEGMKGDKVFHMWTRSDLDALLPYFETSKKVCVIGSGFVALQAAWAARSRGMDVTVIELMDRIMPNVLDDEGAKILSQKIRECGVALYTGTSTQSIETLEDGSLVLHLKDKEDVPADFVIVGTGVRPNVGFLEGSGIVTDRGIPVDGHMRTNVENVYAGGDVAAGPTIFGDEHLIHALWPTAVEMGKVAGENMAGLSTVYEGSLNMNVTEMYGVTVASIGKFADQDVDDSYLYPSEQYGYLKICCKDGRLIGGCLVGSSDAVEYLGKMRPLIRKGEAIDCRTQDVKDYINKEIFNKVWREGL</sequence>
<evidence type="ECO:0000313" key="5">
    <source>
        <dbReference type="EMBL" id="EEG53385.1"/>
    </source>
</evidence>
<gene>
    <name evidence="5" type="ORF">CLOSTASPAR_04564</name>
</gene>
<dbReference type="Pfam" id="PF07992">
    <property type="entry name" value="Pyr_redox_2"/>
    <property type="match status" value="1"/>
</dbReference>
<dbReference type="GO" id="GO:0016491">
    <property type="term" value="F:oxidoreductase activity"/>
    <property type="evidence" value="ECO:0007669"/>
    <property type="project" value="InterPro"/>
</dbReference>
<dbReference type="EMBL" id="ACCJ01000377">
    <property type="protein sequence ID" value="EEG53385.1"/>
    <property type="molecule type" value="Genomic_DNA"/>
</dbReference>
<comment type="caution">
    <text evidence="5">The sequence shown here is derived from an EMBL/GenBank/DDBJ whole genome shotgun (WGS) entry which is preliminary data.</text>
</comment>
<protein>
    <submittedName>
        <fullName evidence="5">Pyridine nucleotide-disulfide oxidoreductase</fullName>
    </submittedName>
</protein>
<dbReference type="PRINTS" id="PR00469">
    <property type="entry name" value="PNDRDTASEII"/>
</dbReference>
<dbReference type="InterPro" id="IPR016156">
    <property type="entry name" value="FAD/NAD-linked_Rdtase_dimer_sf"/>
</dbReference>
<feature type="domain" description="FAD/NAD(P)-binding" evidence="4">
    <location>
        <begin position="47"/>
        <end position="341"/>
    </location>
</feature>
<evidence type="ECO:0000256" key="1">
    <source>
        <dbReference type="ARBA" id="ARBA00001974"/>
    </source>
</evidence>
<accession>C0D5L8</accession>
<dbReference type="RefSeq" id="WP_007715212.1">
    <property type="nucleotide sequence ID" value="NZ_CP102272.1"/>
</dbReference>
<dbReference type="PANTHER" id="PTHR43429">
    <property type="entry name" value="PYRIDINE NUCLEOTIDE-DISULFIDE OXIDOREDUCTASE DOMAIN-CONTAINING"/>
    <property type="match status" value="1"/>
</dbReference>
<dbReference type="PRINTS" id="PR00368">
    <property type="entry name" value="FADPNR"/>
</dbReference>
<dbReference type="InterPro" id="IPR050260">
    <property type="entry name" value="FAD-bd_OxRdtase"/>
</dbReference>
<keyword evidence="2" id="KW-0285">Flavoprotein</keyword>
<evidence type="ECO:0000313" key="6">
    <source>
        <dbReference type="Proteomes" id="UP000004756"/>
    </source>
</evidence>
<dbReference type="Gene3D" id="3.50.50.60">
    <property type="entry name" value="FAD/NAD(P)-binding domain"/>
    <property type="match status" value="2"/>
</dbReference>
<dbReference type="HOGENOM" id="CLU_003291_4_4_9"/>
<keyword evidence="6" id="KW-1185">Reference proteome</keyword>
<dbReference type="SUPFAM" id="SSF51905">
    <property type="entry name" value="FAD/NAD(P)-binding domain"/>
    <property type="match status" value="1"/>
</dbReference>